<accession>A0A163H6E3</accession>
<dbReference type="GO" id="GO:0006508">
    <property type="term" value="P:proteolysis"/>
    <property type="evidence" value="ECO:0007669"/>
    <property type="project" value="UniProtKB-KW"/>
</dbReference>
<feature type="transmembrane region" description="Helical" evidence="1">
    <location>
        <begin position="12"/>
        <end position="31"/>
    </location>
</feature>
<keyword evidence="3" id="KW-0645">Protease</keyword>
<dbReference type="EMBL" id="LWMH01000001">
    <property type="protein sequence ID" value="KZS45341.1"/>
    <property type="molecule type" value="Genomic_DNA"/>
</dbReference>
<dbReference type="SUPFAM" id="SSF54001">
    <property type="entry name" value="Cysteine proteinases"/>
    <property type="match status" value="1"/>
</dbReference>
<feature type="transmembrane region" description="Helical" evidence="1">
    <location>
        <begin position="107"/>
        <end position="130"/>
    </location>
</feature>
<keyword evidence="4" id="KW-1185">Reference proteome</keyword>
<sequence>MMSAWKDSVLDGNGITILLLLIVAFSLWQGWNRGASRSAGKLVFFLGDAVLRLVGLAISVPFTLWLSPKAGDWLGAASTLPNRELQFWEQIYYTALKSLADFPLLRFAVLFMLSYALIVFMLRLLVSLIIGSRMGVFGSRKETRASLPSRLAGAGIGAIMGAARSIIVIAILFIYVSLNPDHGFSRYVEASPVYQQGAQAVIEPLSGSLVKEKLPVFTQSVQNELNGIIQRKYEVIDHKIPEGIEQTAAHVVKEAATDEEKARKLYDWVGSRISYDHDKVTLYEEQRIWKEQTPQDTYDTRLGVCIDYARLYAMMARSQDLEVRVVTGRGYNGQGGYGPHAWNEVYLSEEKRWIPLDPTWAQSGNWFNPPRFNETHIKEQVF</sequence>
<dbReference type="RefSeq" id="WP_063477751.1">
    <property type="nucleotide sequence ID" value="NZ_CP147845.1"/>
</dbReference>
<dbReference type="Gene3D" id="3.10.620.30">
    <property type="match status" value="1"/>
</dbReference>
<dbReference type="Pfam" id="PF01841">
    <property type="entry name" value="Transglut_core"/>
    <property type="match status" value="1"/>
</dbReference>
<keyword evidence="1" id="KW-0812">Transmembrane</keyword>
<name>A0A163H6E3_9BACL</name>
<dbReference type="OrthoDB" id="1817605at2"/>
<gene>
    <name evidence="3" type="ORF">AWU65_05035</name>
</gene>
<evidence type="ECO:0000313" key="4">
    <source>
        <dbReference type="Proteomes" id="UP000076796"/>
    </source>
</evidence>
<keyword evidence="1" id="KW-1133">Transmembrane helix</keyword>
<evidence type="ECO:0000313" key="3">
    <source>
        <dbReference type="EMBL" id="KZS45341.1"/>
    </source>
</evidence>
<organism evidence="3 4">
    <name type="scientific">Paenibacillus glucanolyticus</name>
    <dbReference type="NCBI Taxonomy" id="59843"/>
    <lineage>
        <taxon>Bacteria</taxon>
        <taxon>Bacillati</taxon>
        <taxon>Bacillota</taxon>
        <taxon>Bacilli</taxon>
        <taxon>Bacillales</taxon>
        <taxon>Paenibacillaceae</taxon>
        <taxon>Paenibacillus</taxon>
    </lineage>
</organism>
<dbReference type="GeneID" id="97553409"/>
<feature type="domain" description="Transglutaminase-like" evidence="2">
    <location>
        <begin position="297"/>
        <end position="360"/>
    </location>
</feature>
<dbReference type="AlphaFoldDB" id="A0A163H6E3"/>
<dbReference type="STRING" id="59843.A3958_05030"/>
<feature type="transmembrane region" description="Helical" evidence="1">
    <location>
        <begin position="151"/>
        <end position="176"/>
    </location>
</feature>
<protein>
    <submittedName>
        <fullName evidence="3">Cysteine protease</fullName>
    </submittedName>
</protein>
<dbReference type="InterPro" id="IPR002931">
    <property type="entry name" value="Transglutaminase-like"/>
</dbReference>
<dbReference type="SMART" id="SM00460">
    <property type="entry name" value="TGc"/>
    <property type="match status" value="1"/>
</dbReference>
<dbReference type="PANTHER" id="PTHR33490:SF3">
    <property type="entry name" value="CONSERVED INTEGRAL MEMBRANE PROTEIN"/>
    <property type="match status" value="1"/>
</dbReference>
<reference evidence="3" key="1">
    <citation type="journal article" date="2016" name="Genome Announc.">
        <title>Draft genomes of two strains of Paenibacillus glucanolyticus with capability to degrade lignocellulose.</title>
        <authorList>
            <person name="Mathews S.L."/>
            <person name="Pawlak J."/>
            <person name="Grunden A.M."/>
        </authorList>
    </citation>
    <scope>NUCLEOTIDE SEQUENCE [LARGE SCALE GENOMIC DNA]</scope>
    <source>
        <strain evidence="3">SLM1</strain>
    </source>
</reference>
<keyword evidence="3" id="KW-0378">Hydrolase</keyword>
<feature type="transmembrane region" description="Helical" evidence="1">
    <location>
        <begin position="43"/>
        <end position="66"/>
    </location>
</feature>
<keyword evidence="1" id="KW-0472">Membrane</keyword>
<dbReference type="GO" id="GO:0008233">
    <property type="term" value="F:peptidase activity"/>
    <property type="evidence" value="ECO:0007669"/>
    <property type="project" value="UniProtKB-KW"/>
</dbReference>
<dbReference type="InterPro" id="IPR038765">
    <property type="entry name" value="Papain-like_cys_pep_sf"/>
</dbReference>
<evidence type="ECO:0000256" key="1">
    <source>
        <dbReference type="SAM" id="Phobius"/>
    </source>
</evidence>
<evidence type="ECO:0000259" key="2">
    <source>
        <dbReference type="SMART" id="SM00460"/>
    </source>
</evidence>
<proteinExistence type="predicted"/>
<dbReference type="Proteomes" id="UP000076796">
    <property type="component" value="Unassembled WGS sequence"/>
</dbReference>
<dbReference type="PANTHER" id="PTHR33490">
    <property type="entry name" value="BLR5614 PROTEIN-RELATED"/>
    <property type="match status" value="1"/>
</dbReference>
<comment type="caution">
    <text evidence="3">The sequence shown here is derived from an EMBL/GenBank/DDBJ whole genome shotgun (WGS) entry which is preliminary data.</text>
</comment>